<accession>A0A8J4DUH5</accession>
<dbReference type="AlphaFoldDB" id="A0A8J4DUH5"/>
<keyword evidence="3" id="KW-1185">Reference proteome</keyword>
<dbReference type="SUPFAM" id="SSF52833">
    <property type="entry name" value="Thioredoxin-like"/>
    <property type="match status" value="1"/>
</dbReference>
<proteinExistence type="predicted"/>
<evidence type="ECO:0000313" key="2">
    <source>
        <dbReference type="EMBL" id="GIJ50366.1"/>
    </source>
</evidence>
<name>A0A8J4DUH5_9ACTN</name>
<dbReference type="RefSeq" id="WP_203903805.1">
    <property type="nucleotide sequence ID" value="NZ_BOPF01000035.1"/>
</dbReference>
<dbReference type="InterPro" id="IPR036249">
    <property type="entry name" value="Thioredoxin-like_sf"/>
</dbReference>
<evidence type="ECO:0000313" key="3">
    <source>
        <dbReference type="Proteomes" id="UP000619260"/>
    </source>
</evidence>
<protein>
    <submittedName>
        <fullName evidence="2">Polyketide synthase</fullName>
    </submittedName>
</protein>
<dbReference type="GO" id="GO:0016491">
    <property type="term" value="F:oxidoreductase activity"/>
    <property type="evidence" value="ECO:0007669"/>
    <property type="project" value="InterPro"/>
</dbReference>
<dbReference type="EMBL" id="BOPF01000035">
    <property type="protein sequence ID" value="GIJ50366.1"/>
    <property type="molecule type" value="Genomic_DNA"/>
</dbReference>
<dbReference type="PANTHER" id="PTHR13887">
    <property type="entry name" value="GLUTATHIONE S-TRANSFERASE KAPPA"/>
    <property type="match status" value="1"/>
</dbReference>
<sequence>MRIDVFLDVSCPWCYIAKRRIEEALRRIAPLTVEVVRHPYQIDGEQPQRPMPMLRWLAGKYGPERAARMDTAVTAYAARMGLVLRNRAGLAANTLAAHRLLWLAGREYGEVAQRTLEELLFAAYFTDAADVSHAGVLTDRATRAGLAPGRVTRFLATGEGTEDVRALVRRSRAAVAKVPTVVVGDSVLVEEYDTERIAAVVRAFAEKETVA</sequence>
<dbReference type="CDD" id="cd03024">
    <property type="entry name" value="DsbA_FrnE"/>
    <property type="match status" value="1"/>
</dbReference>
<dbReference type="Proteomes" id="UP000619260">
    <property type="component" value="Unassembled WGS sequence"/>
</dbReference>
<gene>
    <name evidence="2" type="primary">frnE</name>
    <name evidence="2" type="ORF">Val02_72520</name>
</gene>
<dbReference type="Gene3D" id="3.40.30.10">
    <property type="entry name" value="Glutaredoxin"/>
    <property type="match status" value="1"/>
</dbReference>
<dbReference type="InterPro" id="IPR001853">
    <property type="entry name" value="DSBA-like_thioredoxin_dom"/>
</dbReference>
<organism evidence="2 3">
    <name type="scientific">Virgisporangium aliadipatigenens</name>
    <dbReference type="NCBI Taxonomy" id="741659"/>
    <lineage>
        <taxon>Bacteria</taxon>
        <taxon>Bacillati</taxon>
        <taxon>Actinomycetota</taxon>
        <taxon>Actinomycetes</taxon>
        <taxon>Micromonosporales</taxon>
        <taxon>Micromonosporaceae</taxon>
        <taxon>Virgisporangium</taxon>
    </lineage>
</organism>
<dbReference type="Pfam" id="PF01323">
    <property type="entry name" value="DSBA"/>
    <property type="match status" value="1"/>
</dbReference>
<dbReference type="InterPro" id="IPR011767">
    <property type="entry name" value="GLR_AS"/>
</dbReference>
<evidence type="ECO:0000259" key="1">
    <source>
        <dbReference type="Pfam" id="PF01323"/>
    </source>
</evidence>
<feature type="domain" description="DSBA-like thioredoxin" evidence="1">
    <location>
        <begin position="3"/>
        <end position="195"/>
    </location>
</feature>
<dbReference type="PANTHER" id="PTHR13887:SF41">
    <property type="entry name" value="THIOREDOXIN SUPERFAMILY PROTEIN"/>
    <property type="match status" value="1"/>
</dbReference>
<dbReference type="PROSITE" id="PS00195">
    <property type="entry name" value="GLUTAREDOXIN_1"/>
    <property type="match status" value="1"/>
</dbReference>
<reference evidence="2" key="1">
    <citation type="submission" date="2021-01" db="EMBL/GenBank/DDBJ databases">
        <title>Whole genome shotgun sequence of Virgisporangium aliadipatigenens NBRC 105644.</title>
        <authorList>
            <person name="Komaki H."/>
            <person name="Tamura T."/>
        </authorList>
    </citation>
    <scope>NUCLEOTIDE SEQUENCE</scope>
    <source>
        <strain evidence="2">NBRC 105644</strain>
    </source>
</reference>
<comment type="caution">
    <text evidence="2">The sequence shown here is derived from an EMBL/GenBank/DDBJ whole genome shotgun (WGS) entry which is preliminary data.</text>
</comment>